<evidence type="ECO:0000256" key="3">
    <source>
        <dbReference type="ARBA" id="ARBA00023242"/>
    </source>
</evidence>
<feature type="compositionally biased region" description="Low complexity" evidence="4">
    <location>
        <begin position="89"/>
        <end position="100"/>
    </location>
</feature>
<feature type="compositionally biased region" description="Polar residues" evidence="4">
    <location>
        <begin position="322"/>
        <end position="335"/>
    </location>
</feature>
<dbReference type="Pfam" id="PF05186">
    <property type="entry name" value="Dpy-30"/>
    <property type="match status" value="1"/>
</dbReference>
<protein>
    <recommendedName>
        <fullName evidence="7">RIIa domain-containing protein</fullName>
    </recommendedName>
</protein>
<comment type="similarity">
    <text evidence="2">Belongs to the dpy-30 family.</text>
</comment>
<dbReference type="Proteomes" id="UP000265515">
    <property type="component" value="Unassembled WGS sequence"/>
</dbReference>
<feature type="region of interest" description="Disordered" evidence="4">
    <location>
        <begin position="1"/>
        <end position="363"/>
    </location>
</feature>
<dbReference type="OrthoDB" id="417678at2759"/>
<dbReference type="EMBL" id="BFEA01000638">
    <property type="protein sequence ID" value="GBG87903.1"/>
    <property type="molecule type" value="Genomic_DNA"/>
</dbReference>
<comment type="subcellular location">
    <subcellularLocation>
        <location evidence="1">Nucleus</location>
    </subcellularLocation>
</comment>
<gene>
    <name evidence="5" type="ORF">CBR_g46203</name>
</gene>
<feature type="compositionally biased region" description="Polar residues" evidence="4">
    <location>
        <begin position="61"/>
        <end position="70"/>
    </location>
</feature>
<comment type="caution">
    <text evidence="5">The sequence shown here is derived from an EMBL/GenBank/DDBJ whole genome shotgun (WGS) entry which is preliminary data.</text>
</comment>
<evidence type="ECO:0000313" key="5">
    <source>
        <dbReference type="EMBL" id="GBG87903.1"/>
    </source>
</evidence>
<accession>A0A388M094</accession>
<evidence type="ECO:0008006" key="7">
    <source>
        <dbReference type="Google" id="ProtNLM"/>
    </source>
</evidence>
<evidence type="ECO:0000256" key="4">
    <source>
        <dbReference type="SAM" id="MobiDB-lite"/>
    </source>
</evidence>
<dbReference type="AlphaFoldDB" id="A0A388M094"/>
<evidence type="ECO:0000313" key="6">
    <source>
        <dbReference type="Proteomes" id="UP000265515"/>
    </source>
</evidence>
<organism evidence="5 6">
    <name type="scientific">Chara braunii</name>
    <name type="common">Braun's stonewort</name>
    <dbReference type="NCBI Taxonomy" id="69332"/>
    <lineage>
        <taxon>Eukaryota</taxon>
        <taxon>Viridiplantae</taxon>
        <taxon>Streptophyta</taxon>
        <taxon>Charophyceae</taxon>
        <taxon>Charales</taxon>
        <taxon>Characeae</taxon>
        <taxon>Chara</taxon>
    </lineage>
</organism>
<dbReference type="CDD" id="cd22965">
    <property type="entry name" value="DD_DPY30_SDC1"/>
    <property type="match status" value="1"/>
</dbReference>
<dbReference type="Gramene" id="GBG87903">
    <property type="protein sequence ID" value="GBG87903"/>
    <property type="gene ID" value="CBR_g46203"/>
</dbReference>
<evidence type="ECO:0000256" key="1">
    <source>
        <dbReference type="ARBA" id="ARBA00004123"/>
    </source>
</evidence>
<dbReference type="OMA" id="HQKHTNG"/>
<reference evidence="5 6" key="1">
    <citation type="journal article" date="2018" name="Cell">
        <title>The Chara Genome: Secondary Complexity and Implications for Plant Terrestrialization.</title>
        <authorList>
            <person name="Nishiyama T."/>
            <person name="Sakayama H."/>
            <person name="Vries J.D."/>
            <person name="Buschmann H."/>
            <person name="Saint-Marcoux D."/>
            <person name="Ullrich K.K."/>
            <person name="Haas F.B."/>
            <person name="Vanderstraeten L."/>
            <person name="Becker D."/>
            <person name="Lang D."/>
            <person name="Vosolsobe S."/>
            <person name="Rombauts S."/>
            <person name="Wilhelmsson P.K.I."/>
            <person name="Janitza P."/>
            <person name="Kern R."/>
            <person name="Heyl A."/>
            <person name="Rumpler F."/>
            <person name="Villalobos L.I.A.C."/>
            <person name="Clay J.M."/>
            <person name="Skokan R."/>
            <person name="Toyoda A."/>
            <person name="Suzuki Y."/>
            <person name="Kagoshima H."/>
            <person name="Schijlen E."/>
            <person name="Tajeshwar N."/>
            <person name="Catarino B."/>
            <person name="Hetherington A.J."/>
            <person name="Saltykova A."/>
            <person name="Bonnot C."/>
            <person name="Breuninger H."/>
            <person name="Symeonidi A."/>
            <person name="Radhakrishnan G.V."/>
            <person name="Van Nieuwerburgh F."/>
            <person name="Deforce D."/>
            <person name="Chang C."/>
            <person name="Karol K.G."/>
            <person name="Hedrich R."/>
            <person name="Ulvskov P."/>
            <person name="Glockner G."/>
            <person name="Delwiche C.F."/>
            <person name="Petrasek J."/>
            <person name="Van de Peer Y."/>
            <person name="Friml J."/>
            <person name="Beilby M."/>
            <person name="Dolan L."/>
            <person name="Kohara Y."/>
            <person name="Sugano S."/>
            <person name="Fujiyama A."/>
            <person name="Delaux P.-M."/>
            <person name="Quint M."/>
            <person name="TheiBen G."/>
            <person name="Hagemann M."/>
            <person name="Harholt J."/>
            <person name="Dunand C."/>
            <person name="Zachgo S."/>
            <person name="Langdale J."/>
            <person name="Maumus F."/>
            <person name="Straeten D.V.D."/>
            <person name="Gould S.B."/>
            <person name="Rensing S.A."/>
        </authorList>
    </citation>
    <scope>NUCLEOTIDE SEQUENCE [LARGE SCALE GENOMIC DNA]</scope>
    <source>
        <strain evidence="5 6">S276</strain>
    </source>
</reference>
<name>A0A388M094_CHABU</name>
<sequence length="423" mass="44761">MDQGSRRNSKNVDDQGRTSPSMDQGGRRSPSVDQGGRRSPSVDQGGDQMGRRSPSVDQGPRGSQPNSRRGSGNPVVPAQAPPPSESRRSSNNPMNMQGHPPGDPGQQGGNQGQIRRGSSPASQGFNQGEVRRSSNAPVGDQGYNQGGEVRRSSNVPPGDQGFNQGGEVRRSSNIPPGDQGFNQGEVRRSSNIPPGDQGYNQGEVRRSSNIPQGEVAPAGSRRASSQVQDGQPPPGPAGDAQMAGSRRSSNNPQGYPQDVQQQQQQRGSIRAGEVRRESSGGKGPLPEDAGGDRRGSNSGAVRRTDLTVDVPPANDGYGGGSRKSSMEPSKMQGGTESRKGSHHSVGGHHDSLGPASPILTRDQVMPDSPQMRQAGFDNAVSVKQYLNATIVPILREALRALVKARPSDPYEFVGRYILDNKPR</sequence>
<dbReference type="GO" id="GO:0005634">
    <property type="term" value="C:nucleus"/>
    <property type="evidence" value="ECO:0007669"/>
    <property type="project" value="UniProtKB-SubCell"/>
</dbReference>
<dbReference type="InterPro" id="IPR007858">
    <property type="entry name" value="Dpy-30_motif"/>
</dbReference>
<keyword evidence="6" id="KW-1185">Reference proteome</keyword>
<dbReference type="Gene3D" id="1.20.890.10">
    <property type="entry name" value="cAMP-dependent protein kinase regulatory subunit, dimerization-anchoring domain"/>
    <property type="match status" value="1"/>
</dbReference>
<dbReference type="InterPro" id="IPR049629">
    <property type="entry name" value="DPY30_SDC1_DD"/>
</dbReference>
<keyword evidence="3" id="KW-0539">Nucleus</keyword>
<evidence type="ECO:0000256" key="2">
    <source>
        <dbReference type="ARBA" id="ARBA00010849"/>
    </source>
</evidence>
<dbReference type="STRING" id="69332.A0A388M094"/>
<proteinExistence type="inferred from homology"/>